<dbReference type="GO" id="GO:0018773">
    <property type="term" value="F:acetylpyruvate hydrolase activity"/>
    <property type="evidence" value="ECO:0007669"/>
    <property type="project" value="TreeGrafter"/>
</dbReference>
<dbReference type="STRING" id="879819.A0A0J0XZR7"/>
<dbReference type="Proteomes" id="UP000053611">
    <property type="component" value="Unassembled WGS sequence"/>
</dbReference>
<organism evidence="4 5">
    <name type="scientific">Cutaneotrichosporon oleaginosum</name>
    <dbReference type="NCBI Taxonomy" id="879819"/>
    <lineage>
        <taxon>Eukaryota</taxon>
        <taxon>Fungi</taxon>
        <taxon>Dikarya</taxon>
        <taxon>Basidiomycota</taxon>
        <taxon>Agaricomycotina</taxon>
        <taxon>Tremellomycetes</taxon>
        <taxon>Trichosporonales</taxon>
        <taxon>Trichosporonaceae</taxon>
        <taxon>Cutaneotrichosporon</taxon>
    </lineage>
</organism>
<dbReference type="GeneID" id="28982297"/>
<dbReference type="InterPro" id="IPR011234">
    <property type="entry name" value="Fumarylacetoacetase-like_C"/>
</dbReference>
<name>A0A0J0XZR7_9TREE</name>
<dbReference type="FunFam" id="3.90.850.10:FF:000002">
    <property type="entry name" value="2-hydroxyhepta-2,4-diene-1,7-dioate isomerase"/>
    <property type="match status" value="1"/>
</dbReference>
<evidence type="ECO:0000256" key="1">
    <source>
        <dbReference type="ARBA" id="ARBA00010211"/>
    </source>
</evidence>
<dbReference type="GO" id="GO:0050163">
    <property type="term" value="F:oxaloacetate tautomerase activity"/>
    <property type="evidence" value="ECO:0007669"/>
    <property type="project" value="UniProtKB-ARBA"/>
</dbReference>
<keyword evidence="2" id="KW-0479">Metal-binding</keyword>
<dbReference type="EMBL" id="KQ087177">
    <property type="protein sequence ID" value="KLT46542.1"/>
    <property type="molecule type" value="Genomic_DNA"/>
</dbReference>
<keyword evidence="5" id="KW-1185">Reference proteome</keyword>
<dbReference type="Gene3D" id="3.90.850.10">
    <property type="entry name" value="Fumarylacetoacetase-like, C-terminal domain"/>
    <property type="match status" value="1"/>
</dbReference>
<feature type="domain" description="Fumarylacetoacetase-like C-terminal" evidence="3">
    <location>
        <begin position="77"/>
        <end position="287"/>
    </location>
</feature>
<dbReference type="PANTHER" id="PTHR11820">
    <property type="entry name" value="ACYLPYRUVASE"/>
    <property type="match status" value="1"/>
</dbReference>
<dbReference type="GO" id="GO:0046872">
    <property type="term" value="F:metal ion binding"/>
    <property type="evidence" value="ECO:0007669"/>
    <property type="project" value="UniProtKB-KW"/>
</dbReference>
<dbReference type="RefSeq" id="XP_018283033.1">
    <property type="nucleotide sequence ID" value="XM_018421694.1"/>
</dbReference>
<dbReference type="InterPro" id="IPR036663">
    <property type="entry name" value="Fumarylacetoacetase_C_sf"/>
</dbReference>
<dbReference type="PANTHER" id="PTHR11820:SF7">
    <property type="entry name" value="ACYLPYRUVASE FAHD1, MITOCHONDRIAL"/>
    <property type="match status" value="1"/>
</dbReference>
<dbReference type="SUPFAM" id="SSF56529">
    <property type="entry name" value="FAH"/>
    <property type="match status" value="1"/>
</dbReference>
<dbReference type="Pfam" id="PF01557">
    <property type="entry name" value="FAA_hydrolase"/>
    <property type="match status" value="1"/>
</dbReference>
<evidence type="ECO:0000256" key="2">
    <source>
        <dbReference type="ARBA" id="ARBA00022723"/>
    </source>
</evidence>
<gene>
    <name evidence="4" type="ORF">CC85DRAFT_281655</name>
</gene>
<comment type="similarity">
    <text evidence="1">Belongs to the FAH family.</text>
</comment>
<evidence type="ECO:0000313" key="5">
    <source>
        <dbReference type="Proteomes" id="UP000053611"/>
    </source>
</evidence>
<accession>A0A0J0XZR7</accession>
<proteinExistence type="inferred from homology"/>
<sequence length="290" mass="30807">MASYARLIRFVPKSGGAPLIGEPVDGAMDVGIASYEGKPIEVNVFSGNSVLQPGEKTGKMATVERLLSPLAQAEVGTIRCIGLNYRSHAEEVSMPVPSVPTVFMKPAQALADPYPAPTVIPRAFVKDDAADYESELVLVLGKDAKNVSEADALEYLAGYTACNDVSSRVQQFATSQWTFSKSFDGACPIGPAFVPKEAVKEFGKLSIKGIHNGKVVQESTMDDLIFSVPKIISFLSQGSTLPAGTIIITGTPAGVGWTKEPKSLLRDGDDFRVNISGGIGTLINKIVEEK</sequence>
<evidence type="ECO:0000259" key="3">
    <source>
        <dbReference type="Pfam" id="PF01557"/>
    </source>
</evidence>
<protein>
    <submittedName>
        <fullName evidence="4">Putative mitochondrion protein</fullName>
    </submittedName>
</protein>
<dbReference type="OrthoDB" id="411064at2759"/>
<evidence type="ECO:0000313" key="4">
    <source>
        <dbReference type="EMBL" id="KLT46542.1"/>
    </source>
</evidence>
<dbReference type="GO" id="GO:0006107">
    <property type="term" value="P:oxaloacetate metabolic process"/>
    <property type="evidence" value="ECO:0007669"/>
    <property type="project" value="UniProtKB-ARBA"/>
</dbReference>
<reference evidence="4 5" key="1">
    <citation type="submission" date="2015-03" db="EMBL/GenBank/DDBJ databases">
        <title>Genomics and transcriptomics of the oil-accumulating basidiomycete yeast T. oleaginosus allow insights into substrate utilization and the diverse evolutionary trajectories of mating systems in fungi.</title>
        <authorList>
            <consortium name="DOE Joint Genome Institute"/>
            <person name="Kourist R."/>
            <person name="Kracht O."/>
            <person name="Bracharz F."/>
            <person name="Lipzen A."/>
            <person name="Nolan M."/>
            <person name="Ohm R."/>
            <person name="Grigoriev I."/>
            <person name="Sun S."/>
            <person name="Heitman J."/>
            <person name="Bruck T."/>
            <person name="Nowrousian M."/>
        </authorList>
    </citation>
    <scope>NUCLEOTIDE SEQUENCE [LARGE SCALE GENOMIC DNA]</scope>
    <source>
        <strain evidence="4 5">IBC0246</strain>
    </source>
</reference>
<dbReference type="AlphaFoldDB" id="A0A0J0XZR7"/>